<protein>
    <submittedName>
        <fullName evidence="2">Uncharacterized protein</fullName>
    </submittedName>
</protein>
<proteinExistence type="predicted"/>
<evidence type="ECO:0000313" key="3">
    <source>
        <dbReference type="Proteomes" id="UP001465755"/>
    </source>
</evidence>
<accession>A0AAW1PHJ2</accession>
<organism evidence="2 3">
    <name type="scientific">Symbiochloris irregularis</name>
    <dbReference type="NCBI Taxonomy" id="706552"/>
    <lineage>
        <taxon>Eukaryota</taxon>
        <taxon>Viridiplantae</taxon>
        <taxon>Chlorophyta</taxon>
        <taxon>core chlorophytes</taxon>
        <taxon>Trebouxiophyceae</taxon>
        <taxon>Trebouxiales</taxon>
        <taxon>Trebouxiaceae</taxon>
        <taxon>Symbiochloris</taxon>
    </lineage>
</organism>
<feature type="region of interest" description="Disordered" evidence="1">
    <location>
        <begin position="643"/>
        <end position="720"/>
    </location>
</feature>
<dbReference type="Proteomes" id="UP001465755">
    <property type="component" value="Unassembled WGS sequence"/>
</dbReference>
<dbReference type="AlphaFoldDB" id="A0AAW1PHJ2"/>
<reference evidence="2 3" key="1">
    <citation type="journal article" date="2024" name="Nat. Commun.">
        <title>Phylogenomics reveals the evolutionary origins of lichenization in chlorophyte algae.</title>
        <authorList>
            <person name="Puginier C."/>
            <person name="Libourel C."/>
            <person name="Otte J."/>
            <person name="Skaloud P."/>
            <person name="Haon M."/>
            <person name="Grisel S."/>
            <person name="Petersen M."/>
            <person name="Berrin J.G."/>
            <person name="Delaux P.M."/>
            <person name="Dal Grande F."/>
            <person name="Keller J."/>
        </authorList>
    </citation>
    <scope>NUCLEOTIDE SEQUENCE [LARGE SCALE GENOMIC DNA]</scope>
    <source>
        <strain evidence="2 3">SAG 2036</strain>
    </source>
</reference>
<keyword evidence="3" id="KW-1185">Reference proteome</keyword>
<feature type="compositionally biased region" description="Low complexity" evidence="1">
    <location>
        <begin position="780"/>
        <end position="790"/>
    </location>
</feature>
<comment type="caution">
    <text evidence="2">The sequence shown here is derived from an EMBL/GenBank/DDBJ whole genome shotgun (WGS) entry which is preliminary data.</text>
</comment>
<dbReference type="EMBL" id="JALJOQ010000032">
    <property type="protein sequence ID" value="KAK9807284.1"/>
    <property type="molecule type" value="Genomic_DNA"/>
</dbReference>
<feature type="region of interest" description="Disordered" evidence="1">
    <location>
        <begin position="779"/>
        <end position="828"/>
    </location>
</feature>
<evidence type="ECO:0000313" key="2">
    <source>
        <dbReference type="EMBL" id="KAK9807284.1"/>
    </source>
</evidence>
<gene>
    <name evidence="2" type="ORF">WJX73_007708</name>
</gene>
<feature type="compositionally biased region" description="Basic residues" evidence="1">
    <location>
        <begin position="661"/>
        <end position="671"/>
    </location>
</feature>
<sequence length="828" mass="91583">MRSFRSIWQRVAPCVLPVVQAHNALVPAPPVDAFGAKFAPEYDTLKAVREELPSLRPELAFVKQPELNQNDALLLPEDIDLRDLQTGTKQNQAVCYPAELKACTAWGHSSSATRGVSVTAPRGFSHYMPEAALVVDFSKLPNRQCLPAYITCQITGFLKLFDDKSADRVLTFYDVPHGQHSRLPAAARCSSAREVTRRLLDFYDQQRFTWWQTIQMSPTHQIELSLALRLQDGTAPHGVILRGGPDRSKVDVKVHISQPATAEAPQTTSSPDDAGWQLKPMSAHKERSLRTYLNIPLHSRTGYPLLSVDAFGGVIRYELLGNLRLDADVLELFKHLAWGIDAEVAHMLGAHLGNGTSFMLPVDLDGECARLDNFWLRFTQDLRADSEEVRKFFAGVGERGKAWNSKVKDLLSQGVPESDLHKHYTQPALKERLDLEAHLAGDTADSVAAQPSDKATNRNFMCGRAKRVLTGYADAWVKKWGPDVPIRWGRMTGEEYPLTFPIKQCYLPHWKALKASYWDMRQPIYPAVERLQLDPTSLKEVYLRQRWMLAKLLQPGVKVTFEHRAFGTLGEDGLVYDKQGKAYASPLSIAKAAVPLAEKKACYHLRIAGRKATEWKSLYDALPEARKQLPPLKPDAQFVVDRAAEAARQETPEAAPMPKQSRGKNGAKKTAKAPGHAVAGQVAGGAAPPQQQQQAAARIKAAPAAPHEPGQAVKAPSRAMGRVPLPLVNIVERPSKKMRTDQKGSINTFFPKADQSTAVAPDLRTLAGQALASARTGFRTTPTLAPPALTSRQDCVETRHHTTNATPPQKRSRKQSNPGRVINPNQPR</sequence>
<evidence type="ECO:0000256" key="1">
    <source>
        <dbReference type="SAM" id="MobiDB-lite"/>
    </source>
</evidence>
<feature type="compositionally biased region" description="Polar residues" evidence="1">
    <location>
        <begin position="803"/>
        <end position="828"/>
    </location>
</feature>
<name>A0AAW1PHJ2_9CHLO</name>
<feature type="compositionally biased region" description="Low complexity" evidence="1">
    <location>
        <begin position="673"/>
        <end position="705"/>
    </location>
</feature>